<evidence type="ECO:0000313" key="3">
    <source>
        <dbReference type="EMBL" id="KAG7347112.1"/>
    </source>
</evidence>
<proteinExistence type="predicted"/>
<feature type="region of interest" description="Disordered" evidence="1">
    <location>
        <begin position="1"/>
        <end position="75"/>
    </location>
</feature>
<name>A0A9K3K5M9_9STRA</name>
<evidence type="ECO:0000256" key="1">
    <source>
        <dbReference type="SAM" id="MobiDB-lite"/>
    </source>
</evidence>
<dbReference type="OrthoDB" id="52773at2759"/>
<reference evidence="2" key="2">
    <citation type="submission" date="2021-04" db="EMBL/GenBank/DDBJ databases">
        <authorList>
            <person name="Podell S."/>
        </authorList>
    </citation>
    <scope>NUCLEOTIDE SEQUENCE</scope>
    <source>
        <strain evidence="2">Hildebrandi</strain>
    </source>
</reference>
<reference evidence="2" key="1">
    <citation type="journal article" date="2021" name="Sci. Rep.">
        <title>Diploid genomic architecture of Nitzschia inconspicua, an elite biomass production diatom.</title>
        <authorList>
            <person name="Oliver A."/>
            <person name="Podell S."/>
            <person name="Pinowska A."/>
            <person name="Traller J.C."/>
            <person name="Smith S.R."/>
            <person name="McClure R."/>
            <person name="Beliaev A."/>
            <person name="Bohutskyi P."/>
            <person name="Hill E.A."/>
            <person name="Rabines A."/>
            <person name="Zheng H."/>
            <person name="Allen L.Z."/>
            <person name="Kuo A."/>
            <person name="Grigoriev I.V."/>
            <person name="Allen A.E."/>
            <person name="Hazlebeck D."/>
            <person name="Allen E.E."/>
        </authorList>
    </citation>
    <scope>NUCLEOTIDE SEQUENCE</scope>
    <source>
        <strain evidence="2">Hildebrandi</strain>
    </source>
</reference>
<keyword evidence="4" id="KW-1185">Reference proteome</keyword>
<dbReference type="EMBL" id="JAGRRH010000102">
    <property type="protein sequence ID" value="KAG7336901.1"/>
    <property type="molecule type" value="Genomic_DNA"/>
</dbReference>
<organism evidence="2 4">
    <name type="scientific">Nitzschia inconspicua</name>
    <dbReference type="NCBI Taxonomy" id="303405"/>
    <lineage>
        <taxon>Eukaryota</taxon>
        <taxon>Sar</taxon>
        <taxon>Stramenopiles</taxon>
        <taxon>Ochrophyta</taxon>
        <taxon>Bacillariophyta</taxon>
        <taxon>Bacillariophyceae</taxon>
        <taxon>Bacillariophycidae</taxon>
        <taxon>Bacillariales</taxon>
        <taxon>Bacillariaceae</taxon>
        <taxon>Nitzschia</taxon>
    </lineage>
</organism>
<comment type="caution">
    <text evidence="2">The sequence shown here is derived from an EMBL/GenBank/DDBJ whole genome shotgun (WGS) entry which is preliminary data.</text>
</comment>
<protein>
    <submittedName>
        <fullName evidence="2">Uncharacterized protein</fullName>
    </submittedName>
</protein>
<evidence type="ECO:0000313" key="4">
    <source>
        <dbReference type="Proteomes" id="UP000693970"/>
    </source>
</evidence>
<feature type="compositionally biased region" description="Basic and acidic residues" evidence="1">
    <location>
        <begin position="36"/>
        <end position="49"/>
    </location>
</feature>
<dbReference type="EMBL" id="JAGRRH010000021">
    <property type="protein sequence ID" value="KAG7347112.1"/>
    <property type="molecule type" value="Genomic_DNA"/>
</dbReference>
<feature type="compositionally biased region" description="Basic and acidic residues" evidence="1">
    <location>
        <begin position="58"/>
        <end position="73"/>
    </location>
</feature>
<dbReference type="Proteomes" id="UP000693970">
    <property type="component" value="Unassembled WGS sequence"/>
</dbReference>
<accession>A0A9K3K5M9</accession>
<dbReference type="AlphaFoldDB" id="A0A9K3K5M9"/>
<evidence type="ECO:0000313" key="2">
    <source>
        <dbReference type="EMBL" id="KAG7336901.1"/>
    </source>
</evidence>
<gene>
    <name evidence="3" type="ORF">IV203_006181</name>
    <name evidence="2" type="ORF">IV203_030462</name>
</gene>
<feature type="compositionally biased region" description="Acidic residues" evidence="1">
    <location>
        <begin position="12"/>
        <end position="21"/>
    </location>
</feature>
<sequence length="688" mass="77288">MAASSKRSCKQDDDDSDDDFLSEMKPTFARSSRSSADAKKARKDAEHKRFMNSVLKSGEQRLEQQSRIDEVHQRSSVIKSPTLMDNGYNTMEVDGKENLGQGIAKTLFRQESPSKRESGMDIKATMCLGSRNTLQLERVVKDTKVVAHNPSMACAWSSVDVARMELHGVLQWEKDKMNRQKEDNSSLVSHMVPLCNHILERIRSNVDFATFLRQSWLCEQQQDHIQQLPVTLLHWLFSMACAPIATLVPTTKSMDVAKIGLDPVLISAKVGSYNTLARLWKSQMGNPCERTPVLTLKALSDQLRDWFGSSFAVENDDDKKLNSDENIEPRTILVTSTSSSTMVRFLHLWELALHNGLVQVFTESSRKEDKKNNFQEVTHAVVALLWASLDPIFGSSKCALNDGTTSMQRIVSSLIEAVRQEIGDDDIYQTWIQELAIKIYEIWSTQLGGGHKDTDAKEDERAWLAIVRTVQCLGSNSSDGPLNQLQFELLYCVIFQAFDESHGQDTDCTKRNREDGWLSETVAKSLENWNVPSDLRNEQCWITIATASAAIGKVASNFPDEDPTKCLALIQSSVVCFSMGIFYLCHQKDIVRQLLETGVVSPGIDDDRILPDDVKSAFCCAMGQLEENCDRISSMSRSRSMQNQCFPRSSYIVECLKSYTRLLKGRFAPPAKSSEGQQTTIDSFFSGK</sequence>